<feature type="domain" description="Protein kinase" evidence="7">
    <location>
        <begin position="29"/>
        <end position="279"/>
    </location>
</feature>
<evidence type="ECO:0000259" key="7">
    <source>
        <dbReference type="PROSITE" id="PS50011"/>
    </source>
</evidence>
<evidence type="ECO:0000256" key="1">
    <source>
        <dbReference type="ARBA" id="ARBA00022527"/>
    </source>
</evidence>
<dbReference type="GO" id="GO:0004674">
    <property type="term" value="F:protein serine/threonine kinase activity"/>
    <property type="evidence" value="ECO:0007669"/>
    <property type="project" value="UniProtKB-KW"/>
</dbReference>
<keyword evidence="1" id="KW-0723">Serine/threonine-protein kinase</keyword>
<evidence type="ECO:0000313" key="10">
    <source>
        <dbReference type="Proteomes" id="UP000332933"/>
    </source>
</evidence>
<dbReference type="PROSITE" id="PS50011">
    <property type="entry name" value="PROTEIN_KINASE_DOM"/>
    <property type="match status" value="1"/>
</dbReference>
<evidence type="ECO:0000256" key="4">
    <source>
        <dbReference type="ARBA" id="ARBA00022777"/>
    </source>
</evidence>
<protein>
    <submittedName>
        <fullName evidence="9">Aste57867_13912 protein</fullName>
    </submittedName>
</protein>
<feature type="transmembrane region" description="Helical" evidence="6">
    <location>
        <begin position="202"/>
        <end position="223"/>
    </location>
</feature>
<dbReference type="InterPro" id="IPR011009">
    <property type="entry name" value="Kinase-like_dom_sf"/>
</dbReference>
<reference evidence="9 10" key="1">
    <citation type="submission" date="2019-03" db="EMBL/GenBank/DDBJ databases">
        <authorList>
            <person name="Gaulin E."/>
            <person name="Dumas B."/>
        </authorList>
    </citation>
    <scope>NUCLEOTIDE SEQUENCE [LARGE SCALE GENOMIC DNA]</scope>
    <source>
        <strain evidence="9">CBS 568.67</strain>
    </source>
</reference>
<gene>
    <name evidence="9" type="primary">Aste57867_13912</name>
    <name evidence="8" type="ORF">As57867_013861</name>
    <name evidence="9" type="ORF">ASTE57867_13912</name>
</gene>
<proteinExistence type="predicted"/>
<keyword evidence="4" id="KW-0418">Kinase</keyword>
<evidence type="ECO:0000313" key="9">
    <source>
        <dbReference type="EMBL" id="VFT90743.1"/>
    </source>
</evidence>
<evidence type="ECO:0000256" key="3">
    <source>
        <dbReference type="ARBA" id="ARBA00022741"/>
    </source>
</evidence>
<dbReference type="Pfam" id="PF00069">
    <property type="entry name" value="Pkinase"/>
    <property type="match status" value="1"/>
</dbReference>
<dbReference type="Proteomes" id="UP000332933">
    <property type="component" value="Unassembled WGS sequence"/>
</dbReference>
<evidence type="ECO:0000256" key="5">
    <source>
        <dbReference type="ARBA" id="ARBA00022840"/>
    </source>
</evidence>
<dbReference type="SUPFAM" id="SSF56112">
    <property type="entry name" value="Protein kinase-like (PK-like)"/>
    <property type="match status" value="1"/>
</dbReference>
<dbReference type="EMBL" id="VJMH01005492">
    <property type="protein sequence ID" value="KAF0695270.1"/>
    <property type="molecule type" value="Genomic_DNA"/>
</dbReference>
<accession>A0A485KZD5</accession>
<dbReference type="InterPro" id="IPR000719">
    <property type="entry name" value="Prot_kinase_dom"/>
</dbReference>
<organism evidence="9 10">
    <name type="scientific">Aphanomyces stellatus</name>
    <dbReference type="NCBI Taxonomy" id="120398"/>
    <lineage>
        <taxon>Eukaryota</taxon>
        <taxon>Sar</taxon>
        <taxon>Stramenopiles</taxon>
        <taxon>Oomycota</taxon>
        <taxon>Saprolegniomycetes</taxon>
        <taxon>Saprolegniales</taxon>
        <taxon>Verrucalvaceae</taxon>
        <taxon>Aphanomyces</taxon>
    </lineage>
</organism>
<dbReference type="PANTHER" id="PTHR24345:SF91">
    <property type="entry name" value="SERINE_THREONINE-PROTEIN KINASE PLK4"/>
    <property type="match status" value="1"/>
</dbReference>
<keyword evidence="6" id="KW-0812">Transmembrane</keyword>
<dbReference type="OrthoDB" id="10252354at2759"/>
<keyword evidence="5" id="KW-0067">ATP-binding</keyword>
<dbReference type="PANTHER" id="PTHR24345">
    <property type="entry name" value="SERINE/THREONINE-PROTEIN KINASE PLK"/>
    <property type="match status" value="1"/>
</dbReference>
<reference evidence="8" key="2">
    <citation type="submission" date="2019-06" db="EMBL/GenBank/DDBJ databases">
        <title>Genomics analysis of Aphanomyces spp. identifies a new class of oomycete effector associated with host adaptation.</title>
        <authorList>
            <person name="Gaulin E."/>
        </authorList>
    </citation>
    <scope>NUCLEOTIDE SEQUENCE</scope>
    <source>
        <strain evidence="8">CBS 578.67</strain>
    </source>
</reference>
<keyword evidence="2" id="KW-0808">Transferase</keyword>
<evidence type="ECO:0000313" key="8">
    <source>
        <dbReference type="EMBL" id="KAF0695270.1"/>
    </source>
</evidence>
<dbReference type="AlphaFoldDB" id="A0A485KZD5"/>
<keyword evidence="6" id="KW-1133">Transmembrane helix</keyword>
<dbReference type="Gene3D" id="1.10.510.10">
    <property type="entry name" value="Transferase(Phosphotransferase) domain 1"/>
    <property type="match status" value="1"/>
</dbReference>
<keyword evidence="10" id="KW-1185">Reference proteome</keyword>
<dbReference type="EMBL" id="CAADRA010005513">
    <property type="protein sequence ID" value="VFT90743.1"/>
    <property type="molecule type" value="Genomic_DNA"/>
</dbReference>
<dbReference type="GO" id="GO:0005634">
    <property type="term" value="C:nucleus"/>
    <property type="evidence" value="ECO:0007669"/>
    <property type="project" value="TreeGrafter"/>
</dbReference>
<sequence>MFCHHVVITTLFCRQRSIRSFFDAMTPAYTVEALLAPAQFGPILLARDAFDRHVAIKRIHCRKRLAQHERAMNLRLPPHPHVVRCVHAFDLEDDVSHLVFEFCPHGDLQTHLQRHVRLPESLALVCLRQIVAGVAHAHRHGVAHRDLSPENIFLDVNLDCKVGDFGLAVALPTICDGRVGKPLYMAPEVYGQTYYDPAKADVWSLGALFFIMLTGVPIVDVAAPTDPRFCMLQAAGVQALLAAQSTNVSPVTVAILESMLTTDPFERISMDELVKVVALGERLQGS</sequence>
<keyword evidence="3" id="KW-0547">Nucleotide-binding</keyword>
<dbReference type="GO" id="GO:0005524">
    <property type="term" value="F:ATP binding"/>
    <property type="evidence" value="ECO:0007669"/>
    <property type="project" value="UniProtKB-KW"/>
</dbReference>
<evidence type="ECO:0000256" key="6">
    <source>
        <dbReference type="SAM" id="Phobius"/>
    </source>
</evidence>
<keyword evidence="6" id="KW-0472">Membrane</keyword>
<name>A0A485KZD5_9STRA</name>
<evidence type="ECO:0000256" key="2">
    <source>
        <dbReference type="ARBA" id="ARBA00022679"/>
    </source>
</evidence>